<gene>
    <name evidence="1" type="ORF">PanWU01x14_118110</name>
</gene>
<proteinExistence type="predicted"/>
<evidence type="ECO:0000313" key="1">
    <source>
        <dbReference type="EMBL" id="PON65294.1"/>
    </source>
</evidence>
<organism evidence="1 2">
    <name type="scientific">Parasponia andersonii</name>
    <name type="common">Sponia andersonii</name>
    <dbReference type="NCBI Taxonomy" id="3476"/>
    <lineage>
        <taxon>Eukaryota</taxon>
        <taxon>Viridiplantae</taxon>
        <taxon>Streptophyta</taxon>
        <taxon>Embryophyta</taxon>
        <taxon>Tracheophyta</taxon>
        <taxon>Spermatophyta</taxon>
        <taxon>Magnoliopsida</taxon>
        <taxon>eudicotyledons</taxon>
        <taxon>Gunneridae</taxon>
        <taxon>Pentapetalae</taxon>
        <taxon>rosids</taxon>
        <taxon>fabids</taxon>
        <taxon>Rosales</taxon>
        <taxon>Cannabaceae</taxon>
        <taxon>Parasponia</taxon>
    </lineage>
</organism>
<sequence>ATISHQNNDILVSFLPYHRHQPLCAELRRKRPRREQGQTAYFRRRSRPFHVILSSITGKSEVPSLLALVSDRLSVLIKLQ</sequence>
<dbReference type="Proteomes" id="UP000237105">
    <property type="component" value="Unassembled WGS sequence"/>
</dbReference>
<protein>
    <submittedName>
        <fullName evidence="1">Uncharacterized protein</fullName>
    </submittedName>
</protein>
<feature type="non-terminal residue" evidence="1">
    <location>
        <position position="1"/>
    </location>
</feature>
<reference evidence="2" key="1">
    <citation type="submission" date="2016-06" db="EMBL/GenBank/DDBJ databases">
        <title>Parallel loss of symbiosis genes in relatives of nitrogen-fixing non-legume Parasponia.</title>
        <authorList>
            <person name="Van Velzen R."/>
            <person name="Holmer R."/>
            <person name="Bu F."/>
            <person name="Rutten L."/>
            <person name="Van Zeijl A."/>
            <person name="Liu W."/>
            <person name="Santuari L."/>
            <person name="Cao Q."/>
            <person name="Sharma T."/>
            <person name="Shen D."/>
            <person name="Roswanjaya Y."/>
            <person name="Wardhani T."/>
            <person name="Kalhor M.S."/>
            <person name="Jansen J."/>
            <person name="Van den Hoogen J."/>
            <person name="Gungor B."/>
            <person name="Hartog M."/>
            <person name="Hontelez J."/>
            <person name="Verver J."/>
            <person name="Yang W.-C."/>
            <person name="Schijlen E."/>
            <person name="Repin R."/>
            <person name="Schilthuizen M."/>
            <person name="Schranz E."/>
            <person name="Heidstra R."/>
            <person name="Miyata K."/>
            <person name="Fedorova E."/>
            <person name="Kohlen W."/>
            <person name="Bisseling T."/>
            <person name="Smit S."/>
            <person name="Geurts R."/>
        </authorList>
    </citation>
    <scope>NUCLEOTIDE SEQUENCE [LARGE SCALE GENOMIC DNA]</scope>
    <source>
        <strain evidence="2">cv. WU1-14</strain>
    </source>
</reference>
<dbReference type="EMBL" id="JXTB01000089">
    <property type="protein sequence ID" value="PON65294.1"/>
    <property type="molecule type" value="Genomic_DNA"/>
</dbReference>
<dbReference type="AlphaFoldDB" id="A0A2P5CW67"/>
<evidence type="ECO:0000313" key="2">
    <source>
        <dbReference type="Proteomes" id="UP000237105"/>
    </source>
</evidence>
<accession>A0A2P5CW67</accession>
<name>A0A2P5CW67_PARAD</name>
<keyword evidence="2" id="KW-1185">Reference proteome</keyword>
<comment type="caution">
    <text evidence="1">The sequence shown here is derived from an EMBL/GenBank/DDBJ whole genome shotgun (WGS) entry which is preliminary data.</text>
</comment>